<dbReference type="AGR" id="WB:WBGene00013883"/>
<dbReference type="KEGG" id="cel:CELE_ZC412.1"/>
<protein>
    <submittedName>
        <fullName evidence="2">G_PROTEIN_RECEP_F1_2 domain-containing protein</fullName>
    </submittedName>
</protein>
<gene>
    <name evidence="2 4" type="primary">npr-13</name>
    <name evidence="2" type="ORF">CELE_ZC412.1</name>
    <name evidence="4" type="ORF">ZC412.1</name>
</gene>
<feature type="compositionally biased region" description="Polar residues" evidence="1">
    <location>
        <begin position="26"/>
        <end position="44"/>
    </location>
</feature>
<dbReference type="HOGENOM" id="CLU_009579_6_1_1"/>
<dbReference type="Bgee" id="WBGene00013883">
    <property type="expression patterns" value="Expressed in pharyngeal muscle cell (C elegans) and 3 other cell types or tissues"/>
</dbReference>
<dbReference type="EMBL" id="BX284605">
    <property type="protein sequence ID" value="CCU83369.1"/>
    <property type="molecule type" value="Genomic_DNA"/>
</dbReference>
<organism evidence="2 3">
    <name type="scientific">Caenorhabditis elegans</name>
    <dbReference type="NCBI Taxonomy" id="6239"/>
    <lineage>
        <taxon>Eukaryota</taxon>
        <taxon>Metazoa</taxon>
        <taxon>Ecdysozoa</taxon>
        <taxon>Nematoda</taxon>
        <taxon>Chromadorea</taxon>
        <taxon>Rhabditida</taxon>
        <taxon>Rhabditina</taxon>
        <taxon>Rhabditomorpha</taxon>
        <taxon>Rhabditoidea</taxon>
        <taxon>Rhabditidae</taxon>
        <taxon>Peloderinae</taxon>
        <taxon>Caenorhabditis</taxon>
    </lineage>
</organism>
<dbReference type="SMR" id="M1ZJ67"/>
<dbReference type="AlphaFoldDB" id="M1ZJ67"/>
<feature type="region of interest" description="Disordered" evidence="1">
    <location>
        <begin position="20"/>
        <end position="44"/>
    </location>
</feature>
<dbReference type="RefSeq" id="NP_001294750.1">
    <property type="nucleotide sequence ID" value="NM_001307821.3"/>
</dbReference>
<dbReference type="GeneID" id="191160"/>
<evidence type="ECO:0000256" key="1">
    <source>
        <dbReference type="SAM" id="MobiDB-lite"/>
    </source>
</evidence>
<evidence type="ECO:0000313" key="3">
    <source>
        <dbReference type="Proteomes" id="UP000001940"/>
    </source>
</evidence>
<accession>M1ZJ67</accession>
<dbReference type="Proteomes" id="UP000001940">
    <property type="component" value="Chromosome V"/>
</dbReference>
<evidence type="ECO:0000313" key="4">
    <source>
        <dbReference type="WormBase" id="ZC412.1b"/>
    </source>
</evidence>
<name>M1ZJ67_CAEEL</name>
<dbReference type="WormBase" id="ZC412.1b">
    <property type="protein sequence ID" value="CE48256"/>
    <property type="gene ID" value="WBGene00013883"/>
    <property type="gene designation" value="npr-13"/>
</dbReference>
<dbReference type="OrthoDB" id="10037617at2759"/>
<evidence type="ECO:0000313" key="2">
    <source>
        <dbReference type="EMBL" id="CCU83369.1"/>
    </source>
</evidence>
<dbReference type="CTD" id="191160"/>
<dbReference type="ExpressionAtlas" id="M1ZJ67">
    <property type="expression patterns" value="baseline"/>
</dbReference>
<reference evidence="2 3" key="1">
    <citation type="journal article" date="1998" name="Science">
        <title>Genome sequence of the nematode C. elegans: a platform for investigating biology.</title>
        <authorList>
            <consortium name="The C. elegans sequencing consortium"/>
            <person name="Sulson J.E."/>
            <person name="Waterston R."/>
        </authorList>
    </citation>
    <scope>NUCLEOTIDE SEQUENCE [LARGE SCALE GENOMIC DNA]</scope>
    <source>
        <strain evidence="2 3">Bristol N2</strain>
    </source>
</reference>
<keyword evidence="3" id="KW-1185">Reference proteome</keyword>
<sequence>MPLCQSVTRKNSHLAINRDGIVIPQANGSSRRPSSVNTNSTRDW</sequence>
<proteinExistence type="predicted"/>